<keyword evidence="2" id="KW-1185">Reference proteome</keyword>
<evidence type="ECO:0000313" key="1">
    <source>
        <dbReference type="EMBL" id="RWX52889.1"/>
    </source>
</evidence>
<organism evidence="1 2">
    <name type="scientific">Photobacterium chitinilyticum</name>
    <dbReference type="NCBI Taxonomy" id="2485123"/>
    <lineage>
        <taxon>Bacteria</taxon>
        <taxon>Pseudomonadati</taxon>
        <taxon>Pseudomonadota</taxon>
        <taxon>Gammaproteobacteria</taxon>
        <taxon>Vibrionales</taxon>
        <taxon>Vibrionaceae</taxon>
        <taxon>Photobacterium</taxon>
    </lineage>
</organism>
<reference evidence="1 2" key="1">
    <citation type="submission" date="2018-11" db="EMBL/GenBank/DDBJ databases">
        <title>Photobacterium sp. BEI247 sp. nov., a marine bacterium isolated from Yongle Blue Hole in the South China Sea.</title>
        <authorList>
            <person name="Wang X."/>
        </authorList>
    </citation>
    <scope>NUCLEOTIDE SEQUENCE [LARGE SCALE GENOMIC DNA]</scope>
    <source>
        <strain evidence="2">BEI247</strain>
    </source>
</reference>
<dbReference type="RefSeq" id="WP_128786513.1">
    <property type="nucleotide sequence ID" value="NZ_RJLM01000023.1"/>
</dbReference>
<protein>
    <submittedName>
        <fullName evidence="1">ArsR family transcriptional regulator</fullName>
    </submittedName>
</protein>
<accession>A0A3S3SVD1</accession>
<dbReference type="OrthoDB" id="8455529at2"/>
<evidence type="ECO:0000313" key="2">
    <source>
        <dbReference type="Proteomes" id="UP000287563"/>
    </source>
</evidence>
<proteinExistence type="predicted"/>
<gene>
    <name evidence="1" type="ORF">EDI28_24825</name>
</gene>
<name>A0A3S3SVD1_9GAMM</name>
<sequence>MKHISHKIDLQKLINDYELDVSTSDGGQKLYSILVDLIQNTPNQDIFYLALKNAFFGASFAREGIVKVAKHFRMQKGVCLVDMQNEEILENLFSGIARLKQPIPYYFEGKLQLVHEDKVGAPSKTNAPIYHYVLDRELSTASEVADKFDLKVNNASTKLKALYEEGFLLRKEEKSATGGIEFFYFAIK</sequence>
<comment type="caution">
    <text evidence="1">The sequence shown here is derived from an EMBL/GenBank/DDBJ whole genome shotgun (WGS) entry which is preliminary data.</text>
</comment>
<dbReference type="AlphaFoldDB" id="A0A3S3SVD1"/>
<dbReference type="SUPFAM" id="SSF46785">
    <property type="entry name" value="Winged helix' DNA-binding domain"/>
    <property type="match status" value="1"/>
</dbReference>
<dbReference type="EMBL" id="RJLM01000023">
    <property type="protein sequence ID" value="RWX52889.1"/>
    <property type="molecule type" value="Genomic_DNA"/>
</dbReference>
<dbReference type="Proteomes" id="UP000287563">
    <property type="component" value="Unassembled WGS sequence"/>
</dbReference>
<dbReference type="InterPro" id="IPR036390">
    <property type="entry name" value="WH_DNA-bd_sf"/>
</dbReference>